<evidence type="ECO:0000313" key="2">
    <source>
        <dbReference type="EMBL" id="WXB08962.1"/>
    </source>
</evidence>
<dbReference type="RefSeq" id="WP_394838637.1">
    <property type="nucleotide sequence ID" value="NZ_CP089929.1"/>
</dbReference>
<dbReference type="Proteomes" id="UP001374803">
    <property type="component" value="Chromosome"/>
</dbReference>
<organism evidence="2 3">
    <name type="scientific">Pendulispora rubella</name>
    <dbReference type="NCBI Taxonomy" id="2741070"/>
    <lineage>
        <taxon>Bacteria</taxon>
        <taxon>Pseudomonadati</taxon>
        <taxon>Myxococcota</taxon>
        <taxon>Myxococcia</taxon>
        <taxon>Myxococcales</taxon>
        <taxon>Sorangiineae</taxon>
        <taxon>Pendulisporaceae</taxon>
        <taxon>Pendulispora</taxon>
    </lineage>
</organism>
<protein>
    <submittedName>
        <fullName evidence="2">Uncharacterized protein</fullName>
    </submittedName>
</protein>
<feature type="region of interest" description="Disordered" evidence="1">
    <location>
        <begin position="18"/>
        <end position="42"/>
    </location>
</feature>
<sequence>MRTLFAICAITISASCVDERSEPGDQGGIVTPQEPTTTSATAGVGNSHIVWRDRLGNIVPVVAADFGDIVTLPKFYVADANGIVWYFDQLRGGTPGWGKVMSRYYTTRDCSGEVYVGPIPSRLAVFVAGAPGNGNPVYFKDDAALVAISPQSYYAAGSSVCMDPNMNVSYLHKLANAIPVQIPTRVLYQPPLHPEVAF</sequence>
<evidence type="ECO:0000256" key="1">
    <source>
        <dbReference type="SAM" id="MobiDB-lite"/>
    </source>
</evidence>
<proteinExistence type="predicted"/>
<accession>A0ABZ2LDE9</accession>
<keyword evidence="3" id="KW-1185">Reference proteome</keyword>
<reference evidence="2" key="1">
    <citation type="submission" date="2021-12" db="EMBL/GenBank/DDBJ databases">
        <title>Discovery of the Pendulisporaceae a myxobacterial family with distinct sporulation behavior and unique specialized metabolism.</title>
        <authorList>
            <person name="Garcia R."/>
            <person name="Popoff A."/>
            <person name="Bader C.D."/>
            <person name="Loehr J."/>
            <person name="Walesch S."/>
            <person name="Walt C."/>
            <person name="Boldt J."/>
            <person name="Bunk B."/>
            <person name="Haeckl F.J.F.P.J."/>
            <person name="Gunesch A.P."/>
            <person name="Birkelbach J."/>
            <person name="Nuebel U."/>
            <person name="Pietschmann T."/>
            <person name="Bach T."/>
            <person name="Mueller R."/>
        </authorList>
    </citation>
    <scope>NUCLEOTIDE SEQUENCE</scope>
    <source>
        <strain evidence="2">MSr11367</strain>
    </source>
</reference>
<evidence type="ECO:0000313" key="3">
    <source>
        <dbReference type="Proteomes" id="UP001374803"/>
    </source>
</evidence>
<gene>
    <name evidence="2" type="ORF">LVJ94_17215</name>
</gene>
<name>A0ABZ2LDE9_9BACT</name>
<dbReference type="EMBL" id="CP089983">
    <property type="protein sequence ID" value="WXB08962.1"/>
    <property type="molecule type" value="Genomic_DNA"/>
</dbReference>
<dbReference type="PROSITE" id="PS51257">
    <property type="entry name" value="PROKAR_LIPOPROTEIN"/>
    <property type="match status" value="1"/>
</dbReference>